<sequence>MPNQVARMSPLEIAPIISYSNDLTLKQIRSSARVLAVVILTAVTAQEFDHMHAKVMVVDVDYGSSEISFSIPLTTFSGPGHNRDLCIHPSPDMTATAAYPDQPPVEEGYQHRGVTPLIVTHAVEARVPQQCVVHQVDALAVCVKLDGCQAMTCLPLDNFASLDPAQHKTDQGPLVGVKTSTLQMAEAAVTGNYAQLEAALMDKSDVDAVDYVTGRTALMEAAKRGDLRQVELLITWGASAEMVDHEGLKALDHSLQVKAVRDRHDYLEIEELLRERSFQEKLAASRLTSAQITDSPEHDRIAIRMMTTFPKSPRASTANRFMREGVYGPVCLARGHTAVNMAQSEKCSAHPTSPEPQCLNLMMHAHDLGDVIDLPQVPAKTAQRLDTGLRGGDTLLAVPADGRQDGALWFQTWDRNSDDVVGLAPGKAGFDVTYMLVFVR</sequence>
<dbReference type="PROSITE" id="PS50297">
    <property type="entry name" value="ANK_REP_REGION"/>
    <property type="match status" value="1"/>
</dbReference>
<keyword evidence="1" id="KW-0040">ANK repeat</keyword>
<evidence type="ECO:0000256" key="1">
    <source>
        <dbReference type="PROSITE-ProRule" id="PRU00023"/>
    </source>
</evidence>
<dbReference type="InterPro" id="IPR002110">
    <property type="entry name" value="Ankyrin_rpt"/>
</dbReference>
<proteinExistence type="predicted"/>
<gene>
    <name evidence="2" type="ORF">DSPE1174_LOCUS24959</name>
</gene>
<evidence type="ECO:0000313" key="2">
    <source>
        <dbReference type="EMBL" id="CAD9462193.1"/>
    </source>
</evidence>
<protein>
    <submittedName>
        <fullName evidence="2">Uncharacterized protein</fullName>
    </submittedName>
</protein>
<dbReference type="Gene3D" id="1.25.40.20">
    <property type="entry name" value="Ankyrin repeat-containing domain"/>
    <property type="match status" value="1"/>
</dbReference>
<dbReference type="Pfam" id="PF00023">
    <property type="entry name" value="Ank"/>
    <property type="match status" value="1"/>
</dbReference>
<organism evidence="2">
    <name type="scientific">Octactis speculum</name>
    <dbReference type="NCBI Taxonomy" id="3111310"/>
    <lineage>
        <taxon>Eukaryota</taxon>
        <taxon>Sar</taxon>
        <taxon>Stramenopiles</taxon>
        <taxon>Ochrophyta</taxon>
        <taxon>Dictyochophyceae</taxon>
        <taxon>Dictyochales</taxon>
        <taxon>Dictyochaceae</taxon>
        <taxon>Octactis</taxon>
    </lineage>
</organism>
<feature type="repeat" description="ANK" evidence="1">
    <location>
        <begin position="213"/>
        <end position="245"/>
    </location>
</feature>
<dbReference type="PROSITE" id="PS50088">
    <property type="entry name" value="ANK_REPEAT"/>
    <property type="match status" value="1"/>
</dbReference>
<accession>A0A7S2DS46</accession>
<dbReference type="SUPFAM" id="SSF48403">
    <property type="entry name" value="Ankyrin repeat"/>
    <property type="match status" value="1"/>
</dbReference>
<dbReference type="EMBL" id="HBGS01048028">
    <property type="protein sequence ID" value="CAD9462193.1"/>
    <property type="molecule type" value="Transcribed_RNA"/>
</dbReference>
<dbReference type="AlphaFoldDB" id="A0A7S2DS46"/>
<dbReference type="InterPro" id="IPR036770">
    <property type="entry name" value="Ankyrin_rpt-contain_sf"/>
</dbReference>
<name>A0A7S2DS46_9STRA</name>
<reference evidence="2" key="1">
    <citation type="submission" date="2021-01" db="EMBL/GenBank/DDBJ databases">
        <authorList>
            <person name="Corre E."/>
            <person name="Pelletier E."/>
            <person name="Niang G."/>
            <person name="Scheremetjew M."/>
            <person name="Finn R."/>
            <person name="Kale V."/>
            <person name="Holt S."/>
            <person name="Cochrane G."/>
            <person name="Meng A."/>
            <person name="Brown T."/>
            <person name="Cohen L."/>
        </authorList>
    </citation>
    <scope>NUCLEOTIDE SEQUENCE</scope>
    <source>
        <strain evidence="2">CCMP1381</strain>
    </source>
</reference>